<dbReference type="Proteomes" id="UP000824469">
    <property type="component" value="Unassembled WGS sequence"/>
</dbReference>
<evidence type="ECO:0000256" key="1">
    <source>
        <dbReference type="SAM" id="MobiDB-lite"/>
    </source>
</evidence>
<dbReference type="OMA" id="CIASHDE"/>
<organism evidence="3 4">
    <name type="scientific">Taxus chinensis</name>
    <name type="common">Chinese yew</name>
    <name type="synonym">Taxus wallichiana var. chinensis</name>
    <dbReference type="NCBI Taxonomy" id="29808"/>
    <lineage>
        <taxon>Eukaryota</taxon>
        <taxon>Viridiplantae</taxon>
        <taxon>Streptophyta</taxon>
        <taxon>Embryophyta</taxon>
        <taxon>Tracheophyta</taxon>
        <taxon>Spermatophyta</taxon>
        <taxon>Pinopsida</taxon>
        <taxon>Pinidae</taxon>
        <taxon>Conifers II</taxon>
        <taxon>Cupressales</taxon>
        <taxon>Taxaceae</taxon>
        <taxon>Taxus</taxon>
    </lineage>
</organism>
<dbReference type="Pfam" id="PF22936">
    <property type="entry name" value="Pol_BBD"/>
    <property type="match status" value="1"/>
</dbReference>
<evidence type="ECO:0000313" key="4">
    <source>
        <dbReference type="Proteomes" id="UP000824469"/>
    </source>
</evidence>
<keyword evidence="4" id="KW-1185">Reference proteome</keyword>
<evidence type="ECO:0000313" key="3">
    <source>
        <dbReference type="EMBL" id="KAH9314387.1"/>
    </source>
</evidence>
<feature type="domain" description="Retrovirus-related Pol polyprotein from transposon TNT 1-94-like beta-barrel" evidence="2">
    <location>
        <begin position="99"/>
        <end position="159"/>
    </location>
</feature>
<reference evidence="3 4" key="1">
    <citation type="journal article" date="2021" name="Nat. Plants">
        <title>The Taxus genome provides insights into paclitaxel biosynthesis.</title>
        <authorList>
            <person name="Xiong X."/>
            <person name="Gou J."/>
            <person name="Liao Q."/>
            <person name="Li Y."/>
            <person name="Zhou Q."/>
            <person name="Bi G."/>
            <person name="Li C."/>
            <person name="Du R."/>
            <person name="Wang X."/>
            <person name="Sun T."/>
            <person name="Guo L."/>
            <person name="Liang H."/>
            <person name="Lu P."/>
            <person name="Wu Y."/>
            <person name="Zhang Z."/>
            <person name="Ro D.K."/>
            <person name="Shang Y."/>
            <person name="Huang S."/>
            <person name="Yan J."/>
        </authorList>
    </citation>
    <scope>NUCLEOTIDE SEQUENCE [LARGE SCALE GENOMIC DNA]</scope>
    <source>
        <strain evidence="3">Ta-2019</strain>
    </source>
</reference>
<evidence type="ECO:0000259" key="2">
    <source>
        <dbReference type="Pfam" id="PF22936"/>
    </source>
</evidence>
<sequence>MQRKSFGESSTLGNALTVETRGRQKNRGSHGKSKDQTRSKSKSKMVCCHYGKSGHANKEFWELQENKKQHEENKEANLETGNVCQDALILSLHNITKSWILDSGASFHATPHRHYFVDYVQGDFGHVFLSDDEPYNIVGKGSVQVKMQNGNTWLLKNVSAYIKMKFDINGAVGK</sequence>
<comment type="caution">
    <text evidence="3">The sequence shown here is derived from an EMBL/GenBank/DDBJ whole genome shotgun (WGS) entry which is preliminary data.</text>
</comment>
<accession>A0AA38G0Z7</accession>
<name>A0AA38G0Z7_TAXCH</name>
<dbReference type="AlphaFoldDB" id="A0AA38G0Z7"/>
<feature type="region of interest" description="Disordered" evidence="1">
    <location>
        <begin position="1"/>
        <end position="44"/>
    </location>
</feature>
<dbReference type="InterPro" id="IPR054722">
    <property type="entry name" value="PolX-like_BBD"/>
</dbReference>
<proteinExistence type="predicted"/>
<gene>
    <name evidence="3" type="ORF">KI387_023014</name>
</gene>
<protein>
    <recommendedName>
        <fullName evidence="2">Retrovirus-related Pol polyprotein from transposon TNT 1-94-like beta-barrel domain-containing protein</fullName>
    </recommendedName>
</protein>
<dbReference type="EMBL" id="JAHRHJ020000005">
    <property type="protein sequence ID" value="KAH9314387.1"/>
    <property type="molecule type" value="Genomic_DNA"/>
</dbReference>